<reference evidence="3" key="1">
    <citation type="journal article" date="2020" name="New Phytol.">
        <title>Comparative genomics reveals dynamic genome evolution in host specialist ectomycorrhizal fungi.</title>
        <authorList>
            <person name="Lofgren L.A."/>
            <person name="Nguyen N.H."/>
            <person name="Vilgalys R."/>
            <person name="Ruytinx J."/>
            <person name="Liao H.L."/>
            <person name="Branco S."/>
            <person name="Kuo A."/>
            <person name="LaButti K."/>
            <person name="Lipzen A."/>
            <person name="Andreopoulos W."/>
            <person name="Pangilinan J."/>
            <person name="Riley R."/>
            <person name="Hundley H."/>
            <person name="Na H."/>
            <person name="Barry K."/>
            <person name="Grigoriev I.V."/>
            <person name="Stajich J.E."/>
            <person name="Kennedy P.G."/>
        </authorList>
    </citation>
    <scope>NUCLEOTIDE SEQUENCE</scope>
    <source>
        <strain evidence="3">DOB743</strain>
    </source>
</reference>
<organism evidence="3 4">
    <name type="scientific">Suillus placidus</name>
    <dbReference type="NCBI Taxonomy" id="48579"/>
    <lineage>
        <taxon>Eukaryota</taxon>
        <taxon>Fungi</taxon>
        <taxon>Dikarya</taxon>
        <taxon>Basidiomycota</taxon>
        <taxon>Agaricomycotina</taxon>
        <taxon>Agaricomycetes</taxon>
        <taxon>Agaricomycetidae</taxon>
        <taxon>Boletales</taxon>
        <taxon>Suillineae</taxon>
        <taxon>Suillaceae</taxon>
        <taxon>Suillus</taxon>
    </lineage>
</organism>
<dbReference type="AlphaFoldDB" id="A0A9P6ZUV9"/>
<evidence type="ECO:0000256" key="1">
    <source>
        <dbReference type="SAM" id="Phobius"/>
    </source>
</evidence>
<keyword evidence="4" id="KW-1185">Reference proteome</keyword>
<feature type="transmembrane region" description="Helical" evidence="1">
    <location>
        <begin position="80"/>
        <end position="104"/>
    </location>
</feature>
<feature type="domain" description="DUF6533" evidence="2">
    <location>
        <begin position="54"/>
        <end position="94"/>
    </location>
</feature>
<accession>A0A9P6ZUV9</accession>
<gene>
    <name evidence="3" type="ORF">EV702DRAFT_1278798</name>
</gene>
<dbReference type="InterPro" id="IPR045340">
    <property type="entry name" value="DUF6533"/>
</dbReference>
<feature type="transmembrane region" description="Helical" evidence="1">
    <location>
        <begin position="48"/>
        <end position="68"/>
    </location>
</feature>
<evidence type="ECO:0000313" key="3">
    <source>
        <dbReference type="EMBL" id="KAG1777218.1"/>
    </source>
</evidence>
<keyword evidence="1" id="KW-1133">Transmembrane helix</keyword>
<comment type="caution">
    <text evidence="3">The sequence shown here is derived from an EMBL/GenBank/DDBJ whole genome shotgun (WGS) entry which is preliminary data.</text>
</comment>
<sequence>MSDFHDSFGHHECIFMSTQLFGLRVTLTMSIPLNTEIISEALEASQTIAVGVLGFTILVWDHVITFADEVEIIWGRPKKLLTFLFLLNRYLTPIGFIVNLVAYSLPSWSSIRCEHFVRYEGAMTAIGIQVVGLMMFLRVRAMYHDNRYVVILVASLLFVWVAVGAWLLSHGVAVPHSPFIHSCRMEFSDSVGGLASAWAWVPLCYDTVVFALTLNRTLPSIQNKEAGHIVHTLFTNGVLFYSVMCVINLIFTIMVVRAPQGLKNITGQLELILTVAMMSRITLSLKKEAARGTEPLDTHLGSRFPLCFDCQRPVQDIIKPQPPVPSSQTPPMRTELFETQCHTRALDGDASSRGPRDSEVRTCFICPAVAGAFDIVDDEHSRYREAIV</sequence>
<name>A0A9P6ZUV9_9AGAM</name>
<feature type="transmembrane region" description="Helical" evidence="1">
    <location>
        <begin position="238"/>
        <end position="259"/>
    </location>
</feature>
<dbReference type="EMBL" id="JABBWD010000022">
    <property type="protein sequence ID" value="KAG1777218.1"/>
    <property type="molecule type" value="Genomic_DNA"/>
</dbReference>
<protein>
    <recommendedName>
        <fullName evidence="2">DUF6533 domain-containing protein</fullName>
    </recommendedName>
</protein>
<keyword evidence="1" id="KW-0472">Membrane</keyword>
<feature type="transmembrane region" description="Helical" evidence="1">
    <location>
        <begin position="149"/>
        <end position="168"/>
    </location>
</feature>
<dbReference type="OrthoDB" id="3354157at2759"/>
<evidence type="ECO:0000313" key="4">
    <source>
        <dbReference type="Proteomes" id="UP000714275"/>
    </source>
</evidence>
<dbReference type="Pfam" id="PF20151">
    <property type="entry name" value="DUF6533"/>
    <property type="match status" value="1"/>
</dbReference>
<feature type="transmembrane region" description="Helical" evidence="1">
    <location>
        <begin position="116"/>
        <end position="137"/>
    </location>
</feature>
<evidence type="ECO:0000259" key="2">
    <source>
        <dbReference type="Pfam" id="PF20151"/>
    </source>
</evidence>
<dbReference type="Proteomes" id="UP000714275">
    <property type="component" value="Unassembled WGS sequence"/>
</dbReference>
<proteinExistence type="predicted"/>
<feature type="transmembrane region" description="Helical" evidence="1">
    <location>
        <begin position="197"/>
        <end position="218"/>
    </location>
</feature>
<keyword evidence="1" id="KW-0812">Transmembrane</keyword>